<dbReference type="Proteomes" id="UP001597053">
    <property type="component" value="Unassembled WGS sequence"/>
</dbReference>
<organism evidence="1 2">
    <name type="scientific">Micromonospora azadirachtae</name>
    <dbReference type="NCBI Taxonomy" id="1970735"/>
    <lineage>
        <taxon>Bacteria</taxon>
        <taxon>Bacillati</taxon>
        <taxon>Actinomycetota</taxon>
        <taxon>Actinomycetes</taxon>
        <taxon>Micromonosporales</taxon>
        <taxon>Micromonosporaceae</taxon>
        <taxon>Micromonospora</taxon>
    </lineage>
</organism>
<feature type="non-terminal residue" evidence="1">
    <location>
        <position position="130"/>
    </location>
</feature>
<dbReference type="EMBL" id="JBHTHM010001074">
    <property type="protein sequence ID" value="MFD0785946.1"/>
    <property type="molecule type" value="Genomic_DNA"/>
</dbReference>
<protein>
    <submittedName>
        <fullName evidence="1">Uncharacterized protein</fullName>
    </submittedName>
</protein>
<gene>
    <name evidence="1" type="ORF">ACFQZ8_18735</name>
</gene>
<evidence type="ECO:0000313" key="2">
    <source>
        <dbReference type="Proteomes" id="UP001597053"/>
    </source>
</evidence>
<name>A0ABW3A5V3_9ACTN</name>
<keyword evidence="2" id="KW-1185">Reference proteome</keyword>
<reference evidence="2" key="1">
    <citation type="journal article" date="2019" name="Int. J. Syst. Evol. Microbiol.">
        <title>The Global Catalogue of Microorganisms (GCM) 10K type strain sequencing project: providing services to taxonomists for standard genome sequencing and annotation.</title>
        <authorList>
            <consortium name="The Broad Institute Genomics Platform"/>
            <consortium name="The Broad Institute Genome Sequencing Center for Infectious Disease"/>
            <person name="Wu L."/>
            <person name="Ma J."/>
        </authorList>
    </citation>
    <scope>NUCLEOTIDE SEQUENCE [LARGE SCALE GENOMIC DNA]</scope>
    <source>
        <strain evidence="2">JCM 32148</strain>
    </source>
</reference>
<comment type="caution">
    <text evidence="1">The sequence shown here is derived from an EMBL/GenBank/DDBJ whole genome shotgun (WGS) entry which is preliminary data.</text>
</comment>
<sequence length="130" mass="14409">MTTTSPGTLVPATALPTWRVAWADRENDRRRRAHHAELEAWRHRADELTRQRIEAATFLGCTEPRTGLPVELDPYELVFRIIPTAELVEVVARHVPGLPQPALSVGPHNPSSRTLPRGLRVADTGVAIVT</sequence>
<accession>A0ABW3A5V3</accession>
<proteinExistence type="predicted"/>
<evidence type="ECO:0000313" key="1">
    <source>
        <dbReference type="EMBL" id="MFD0785946.1"/>
    </source>
</evidence>